<evidence type="ECO:0008006" key="3">
    <source>
        <dbReference type="Google" id="ProtNLM"/>
    </source>
</evidence>
<proteinExistence type="predicted"/>
<dbReference type="EMBL" id="VYGV01000011">
    <property type="protein sequence ID" value="NWF46153.1"/>
    <property type="molecule type" value="Genomic_DNA"/>
</dbReference>
<comment type="caution">
    <text evidence="1">The sequence shown here is derived from an EMBL/GenBank/DDBJ whole genome shotgun (WGS) entry which is preliminary data.</text>
</comment>
<dbReference type="AlphaFoldDB" id="A0A7Y8KYI1"/>
<gene>
    <name evidence="1" type="ORF">F3K02_12950</name>
</gene>
<sequence length="170" mass="18129">MNTKLDRIEPYVRWTLLFIGFFAALFLGGCVATNPLISQDSTSTAYQSAQVPQQVKLGQVISVREVQILNRPAHLAQYTGGSLGAVFGHAVSKKITSNQSARLLLSGLSGAMGAAVGKQMASTVPGQEVVIKLDDSRVVAISQSSADGVRFRKGERVMVIGQGRVAHLNF</sequence>
<organism evidence="1 2">
    <name type="scientific">Hydrogenophaga aromaticivorans</name>
    <dbReference type="NCBI Taxonomy" id="2610898"/>
    <lineage>
        <taxon>Bacteria</taxon>
        <taxon>Pseudomonadati</taxon>
        <taxon>Pseudomonadota</taxon>
        <taxon>Betaproteobacteria</taxon>
        <taxon>Burkholderiales</taxon>
        <taxon>Comamonadaceae</taxon>
        <taxon>Hydrogenophaga</taxon>
    </lineage>
</organism>
<protein>
    <recommendedName>
        <fullName evidence="3">Glycine zipper 2TM domain-containing protein</fullName>
    </recommendedName>
</protein>
<reference evidence="1 2" key="1">
    <citation type="submission" date="2019-09" db="EMBL/GenBank/DDBJ databases">
        <title>Hydrogenophaga aromatica sp. nov., isolated from a para-xylene-degrading enrichment culture.</title>
        <authorList>
            <person name="Tancsics A."/>
            <person name="Banerjee S."/>
        </authorList>
    </citation>
    <scope>NUCLEOTIDE SEQUENCE [LARGE SCALE GENOMIC DNA]</scope>
    <source>
        <strain evidence="1 2">D2P1</strain>
    </source>
</reference>
<dbReference type="RefSeq" id="WP_177136058.1">
    <property type="nucleotide sequence ID" value="NZ_VYGV01000011.1"/>
</dbReference>
<accession>A0A7Y8KYI1</accession>
<dbReference type="Proteomes" id="UP000545507">
    <property type="component" value="Unassembled WGS sequence"/>
</dbReference>
<evidence type="ECO:0000313" key="2">
    <source>
        <dbReference type="Proteomes" id="UP000545507"/>
    </source>
</evidence>
<evidence type="ECO:0000313" key="1">
    <source>
        <dbReference type="EMBL" id="NWF46153.1"/>
    </source>
</evidence>
<dbReference type="PROSITE" id="PS51257">
    <property type="entry name" value="PROKAR_LIPOPROTEIN"/>
    <property type="match status" value="1"/>
</dbReference>
<name>A0A7Y8KYI1_9BURK</name>
<keyword evidence="2" id="KW-1185">Reference proteome</keyword>